<protein>
    <submittedName>
        <fullName evidence="2">Expressed protein</fullName>
    </submittedName>
</protein>
<gene>
    <name evidence="2" type="ORF">PPACK8108_LOCUS10559</name>
</gene>
<keyword evidence="1" id="KW-0732">Signal</keyword>
<name>A0AAV0AYK9_PHAPC</name>
<feature type="chain" id="PRO_5043448911" evidence="1">
    <location>
        <begin position="22"/>
        <end position="150"/>
    </location>
</feature>
<sequence length="150" mass="16303">MFSRTLPVVFCLILLISNISTRTAQPGDMVKRANPDALFTDCKDAVIKEGCNTALDELWNNGKIKRFTTEHQFVTHPSGCKITWWSDGGVVRAGDNQKGSLQNALQQIDDACTSSGLSSVYDSNKKGNGAYIGKLLGNQYLVIMAETGAQ</sequence>
<evidence type="ECO:0000256" key="1">
    <source>
        <dbReference type="SAM" id="SignalP"/>
    </source>
</evidence>
<feature type="signal peptide" evidence="1">
    <location>
        <begin position="1"/>
        <end position="21"/>
    </location>
</feature>
<reference evidence="2" key="1">
    <citation type="submission" date="2022-06" db="EMBL/GenBank/DDBJ databases">
        <authorList>
            <consortium name="SYNGENTA / RWTH Aachen University"/>
        </authorList>
    </citation>
    <scope>NUCLEOTIDE SEQUENCE</scope>
</reference>
<comment type="caution">
    <text evidence="2">The sequence shown here is derived from an EMBL/GenBank/DDBJ whole genome shotgun (WGS) entry which is preliminary data.</text>
</comment>
<dbReference type="Proteomes" id="UP001153365">
    <property type="component" value="Unassembled WGS sequence"/>
</dbReference>
<keyword evidence="3" id="KW-1185">Reference proteome</keyword>
<dbReference type="AlphaFoldDB" id="A0AAV0AYK9"/>
<evidence type="ECO:0000313" key="2">
    <source>
        <dbReference type="EMBL" id="CAH7675542.1"/>
    </source>
</evidence>
<organism evidence="2 3">
    <name type="scientific">Phakopsora pachyrhizi</name>
    <name type="common">Asian soybean rust disease fungus</name>
    <dbReference type="NCBI Taxonomy" id="170000"/>
    <lineage>
        <taxon>Eukaryota</taxon>
        <taxon>Fungi</taxon>
        <taxon>Dikarya</taxon>
        <taxon>Basidiomycota</taxon>
        <taxon>Pucciniomycotina</taxon>
        <taxon>Pucciniomycetes</taxon>
        <taxon>Pucciniales</taxon>
        <taxon>Phakopsoraceae</taxon>
        <taxon>Phakopsora</taxon>
    </lineage>
</organism>
<proteinExistence type="predicted"/>
<accession>A0AAV0AYK9</accession>
<evidence type="ECO:0000313" key="3">
    <source>
        <dbReference type="Proteomes" id="UP001153365"/>
    </source>
</evidence>
<dbReference type="EMBL" id="CALTRL010002358">
    <property type="protein sequence ID" value="CAH7675542.1"/>
    <property type="molecule type" value="Genomic_DNA"/>
</dbReference>